<evidence type="ECO:0000256" key="1">
    <source>
        <dbReference type="ARBA" id="ARBA00022737"/>
    </source>
</evidence>
<keyword evidence="2" id="KW-0106">Calcium</keyword>
<dbReference type="InterPro" id="IPR050145">
    <property type="entry name" value="Centrin_CML-like"/>
</dbReference>
<dbReference type="SUPFAM" id="SSF47473">
    <property type="entry name" value="EF-hand"/>
    <property type="match status" value="1"/>
</dbReference>
<accession>A0ABD2PJ81</accession>
<dbReference type="SMART" id="SM00054">
    <property type="entry name" value="EFh"/>
    <property type="match status" value="3"/>
</dbReference>
<proteinExistence type="predicted"/>
<dbReference type="AlphaFoldDB" id="A0ABD2PJ81"/>
<dbReference type="Proteomes" id="UP001626550">
    <property type="component" value="Unassembled WGS sequence"/>
</dbReference>
<dbReference type="Gene3D" id="1.10.238.10">
    <property type="entry name" value="EF-hand"/>
    <property type="match status" value="2"/>
</dbReference>
<evidence type="ECO:0000256" key="2">
    <source>
        <dbReference type="ARBA" id="ARBA00022837"/>
    </source>
</evidence>
<dbReference type="Pfam" id="PF13499">
    <property type="entry name" value="EF-hand_7"/>
    <property type="match status" value="1"/>
</dbReference>
<protein>
    <recommendedName>
        <fullName evidence="3">EF-hand domain-containing protein</fullName>
    </recommendedName>
</protein>
<dbReference type="InterPro" id="IPR002048">
    <property type="entry name" value="EF_hand_dom"/>
</dbReference>
<sequence>MTSNSSQQQEHLLLRFQDMDTDKNGYLSKSEVTNCLKDLGYDKAFIKLFMKKFDKDRDGKITLNEYKQALGVVEETKEQSRNLRQVFHDIDKDHSGKISCRELVTLLTEMRFDCTIADLEAWLTQHGIQPDSEMDYDTFLNLMSST</sequence>
<feature type="domain" description="EF-hand" evidence="3">
    <location>
        <begin position="7"/>
        <end position="40"/>
    </location>
</feature>
<evidence type="ECO:0000313" key="5">
    <source>
        <dbReference type="Proteomes" id="UP001626550"/>
    </source>
</evidence>
<dbReference type="PANTHER" id="PTHR23050">
    <property type="entry name" value="CALCIUM BINDING PROTEIN"/>
    <property type="match status" value="1"/>
</dbReference>
<evidence type="ECO:0000313" key="4">
    <source>
        <dbReference type="EMBL" id="KAL3307517.1"/>
    </source>
</evidence>
<dbReference type="InterPro" id="IPR018247">
    <property type="entry name" value="EF_Hand_1_Ca_BS"/>
</dbReference>
<feature type="domain" description="EF-hand" evidence="3">
    <location>
        <begin position="78"/>
        <end position="113"/>
    </location>
</feature>
<evidence type="ECO:0000259" key="3">
    <source>
        <dbReference type="PROSITE" id="PS50222"/>
    </source>
</evidence>
<feature type="domain" description="EF-hand" evidence="3">
    <location>
        <begin position="41"/>
        <end position="76"/>
    </location>
</feature>
<organism evidence="4 5">
    <name type="scientific">Cichlidogyrus casuarinus</name>
    <dbReference type="NCBI Taxonomy" id="1844966"/>
    <lineage>
        <taxon>Eukaryota</taxon>
        <taxon>Metazoa</taxon>
        <taxon>Spiralia</taxon>
        <taxon>Lophotrochozoa</taxon>
        <taxon>Platyhelminthes</taxon>
        <taxon>Monogenea</taxon>
        <taxon>Monopisthocotylea</taxon>
        <taxon>Dactylogyridea</taxon>
        <taxon>Ancyrocephalidae</taxon>
        <taxon>Cichlidogyrus</taxon>
    </lineage>
</organism>
<dbReference type="InterPro" id="IPR011992">
    <property type="entry name" value="EF-hand-dom_pair"/>
</dbReference>
<dbReference type="Pfam" id="PF13405">
    <property type="entry name" value="EF-hand_6"/>
    <property type="match status" value="1"/>
</dbReference>
<keyword evidence="5" id="KW-1185">Reference proteome</keyword>
<comment type="caution">
    <text evidence="4">The sequence shown here is derived from an EMBL/GenBank/DDBJ whole genome shotgun (WGS) entry which is preliminary data.</text>
</comment>
<reference evidence="4 5" key="1">
    <citation type="submission" date="2024-11" db="EMBL/GenBank/DDBJ databases">
        <title>Adaptive evolution of stress response genes in parasites aligns with host niche diversity.</title>
        <authorList>
            <person name="Hahn C."/>
            <person name="Resl P."/>
        </authorList>
    </citation>
    <scope>NUCLEOTIDE SEQUENCE [LARGE SCALE GENOMIC DNA]</scope>
    <source>
        <strain evidence="4">EGGRZ-B1_66</strain>
        <tissue evidence="4">Body</tissue>
    </source>
</reference>
<keyword evidence="1" id="KW-0677">Repeat</keyword>
<dbReference type="PROSITE" id="PS00018">
    <property type="entry name" value="EF_HAND_1"/>
    <property type="match status" value="2"/>
</dbReference>
<gene>
    <name evidence="4" type="ORF">Ciccas_013966</name>
</gene>
<name>A0ABD2PJ81_9PLAT</name>
<dbReference type="EMBL" id="JBJKFK010007159">
    <property type="protein sequence ID" value="KAL3307517.1"/>
    <property type="molecule type" value="Genomic_DNA"/>
</dbReference>
<dbReference type="PROSITE" id="PS50222">
    <property type="entry name" value="EF_HAND_2"/>
    <property type="match status" value="3"/>
</dbReference>